<evidence type="ECO:0000259" key="6">
    <source>
        <dbReference type="Pfam" id="PF08281"/>
    </source>
</evidence>
<evidence type="ECO:0000256" key="1">
    <source>
        <dbReference type="ARBA" id="ARBA00010641"/>
    </source>
</evidence>
<reference evidence="8 9" key="1">
    <citation type="journal article" date="2014" name="Genome Announc.">
        <title>Draft Genome Sequence of Amycolatopsis lurida NRRL 2430, Producer of the Glycopeptide Family Antibiotic Ristocetin.</title>
        <authorList>
            <person name="Kwun M.J."/>
            <person name="Hong H.J."/>
        </authorList>
    </citation>
    <scope>NUCLEOTIDE SEQUENCE [LARGE SCALE GENOMIC DNA]</scope>
    <source>
        <strain evidence="8 9">NRRL 2430</strain>
    </source>
</reference>
<dbReference type="AlphaFoldDB" id="A0A2P2FJ58"/>
<keyword evidence="3" id="KW-0731">Sigma factor</keyword>
<dbReference type="InterPro" id="IPR036388">
    <property type="entry name" value="WH-like_DNA-bd_sf"/>
</dbReference>
<dbReference type="InterPro" id="IPR014284">
    <property type="entry name" value="RNA_pol_sigma-70_dom"/>
</dbReference>
<dbReference type="Gene3D" id="1.10.10.10">
    <property type="entry name" value="Winged helix-like DNA-binding domain superfamily/Winged helix DNA-binding domain"/>
    <property type="match status" value="1"/>
</dbReference>
<feature type="domain" description="RNA polymerase sigma factor 70 region 4 type 2" evidence="6">
    <location>
        <begin position="111"/>
        <end position="162"/>
    </location>
</feature>
<dbReference type="NCBIfam" id="TIGR02937">
    <property type="entry name" value="sigma70-ECF"/>
    <property type="match status" value="1"/>
</dbReference>
<dbReference type="Proteomes" id="UP000256220">
    <property type="component" value="Unassembled WGS sequence"/>
</dbReference>
<dbReference type="GO" id="GO:0006352">
    <property type="term" value="P:DNA-templated transcription initiation"/>
    <property type="evidence" value="ECO:0007669"/>
    <property type="project" value="InterPro"/>
</dbReference>
<dbReference type="Pfam" id="PF04542">
    <property type="entry name" value="Sigma70_r2"/>
    <property type="match status" value="1"/>
</dbReference>
<keyword evidence="9" id="KW-1185">Reference proteome</keyword>
<evidence type="ECO:0000313" key="8">
    <source>
        <dbReference type="EMBL" id="KFU76732.1"/>
    </source>
</evidence>
<dbReference type="InterPro" id="IPR013249">
    <property type="entry name" value="RNA_pol_sigma70_r4_t2"/>
</dbReference>
<dbReference type="SUPFAM" id="SSF88659">
    <property type="entry name" value="Sigma3 and sigma4 domains of RNA polymerase sigma factors"/>
    <property type="match status" value="1"/>
</dbReference>
<dbReference type="InterPro" id="IPR013325">
    <property type="entry name" value="RNA_pol_sigma_r2"/>
</dbReference>
<dbReference type="GO" id="GO:0003677">
    <property type="term" value="F:DNA binding"/>
    <property type="evidence" value="ECO:0007669"/>
    <property type="project" value="InterPro"/>
</dbReference>
<dbReference type="RefSeq" id="WP_034320611.1">
    <property type="nucleotide sequence ID" value="NZ_JFBM01000040.1"/>
</dbReference>
<dbReference type="InterPro" id="IPR011990">
    <property type="entry name" value="TPR-like_helical_dom_sf"/>
</dbReference>
<evidence type="ECO:0000256" key="2">
    <source>
        <dbReference type="ARBA" id="ARBA00023015"/>
    </source>
</evidence>
<evidence type="ECO:0000256" key="4">
    <source>
        <dbReference type="ARBA" id="ARBA00023163"/>
    </source>
</evidence>
<dbReference type="EMBL" id="JFBM01000040">
    <property type="protein sequence ID" value="KFU76732.1"/>
    <property type="molecule type" value="Genomic_DNA"/>
</dbReference>
<dbReference type="PANTHER" id="PTHR47756">
    <property type="entry name" value="BLL6612 PROTEIN-RELATED"/>
    <property type="match status" value="1"/>
</dbReference>
<gene>
    <name evidence="8" type="ORF">BB31_34535</name>
</gene>
<keyword evidence="2" id="KW-0805">Transcription regulation</keyword>
<dbReference type="InterPro" id="IPR007627">
    <property type="entry name" value="RNA_pol_sigma70_r2"/>
</dbReference>
<evidence type="ECO:0000256" key="3">
    <source>
        <dbReference type="ARBA" id="ARBA00023082"/>
    </source>
</evidence>
<sequence>MTTDLDTAITRAFREESGQVIATLIRVTGDWDLAEECLQEAFALALRTWPRDGVPAKPGAWLTTAARNRATDRIRREAVGAAKLREAAALDVPAEPDQDESGVHDDRLRLIFTCCHPALSLEGQVALALRTLAGLSTAEIARAFLVSEATMSQRLVRVKRKIRTAGIPYRVPPAELLPERTAAVLGMLYLLFNEGYSASAGTDLLRPDLSAEAIRLARILADLMPGEPEVLGLLSLVLLHDARRSTRVDGDGALVSLEDQDRGRWNTAEIAEGTGLLESALRRGVPGQYQIQAAIAACHATAAHAAETDWAQIAALYGELLRFVPSPVVELNRAVAVAMAEGPEAGLVLVDKLAGSLPGYHLLPATRADLLRRLGRIEEAAGAYREALTLAGTEAERAYLSGKLAEIS</sequence>
<keyword evidence="4" id="KW-0804">Transcription</keyword>
<dbReference type="Pfam" id="PF08281">
    <property type="entry name" value="Sigma70_r4_2"/>
    <property type="match status" value="1"/>
</dbReference>
<name>A0A2P2FJ58_AMYLU</name>
<dbReference type="SUPFAM" id="SSF88946">
    <property type="entry name" value="Sigma2 domain of RNA polymerase sigma factors"/>
    <property type="match status" value="1"/>
</dbReference>
<comment type="similarity">
    <text evidence="1">Belongs to the sigma-70 factor family. ECF subfamily.</text>
</comment>
<protein>
    <submittedName>
        <fullName evidence="8">ECF subfamily RNA polymerase sigma-24 subunit</fullName>
    </submittedName>
</protein>
<dbReference type="InterPro" id="IPR013324">
    <property type="entry name" value="RNA_pol_sigma_r3/r4-like"/>
</dbReference>
<dbReference type="GO" id="GO:0016987">
    <property type="term" value="F:sigma factor activity"/>
    <property type="evidence" value="ECO:0007669"/>
    <property type="project" value="UniProtKB-KW"/>
</dbReference>
<proteinExistence type="inferred from homology"/>
<dbReference type="PANTHER" id="PTHR47756:SF2">
    <property type="entry name" value="BLL6612 PROTEIN"/>
    <property type="match status" value="1"/>
</dbReference>
<evidence type="ECO:0000259" key="7">
    <source>
        <dbReference type="Pfam" id="PF20239"/>
    </source>
</evidence>
<comment type="caution">
    <text evidence="8">The sequence shown here is derived from an EMBL/GenBank/DDBJ whole genome shotgun (WGS) entry which is preliminary data.</text>
</comment>
<dbReference type="InterPro" id="IPR046531">
    <property type="entry name" value="DUF6596"/>
</dbReference>
<dbReference type="Gene3D" id="1.10.1740.10">
    <property type="match status" value="1"/>
</dbReference>
<feature type="domain" description="RNA polymerase sigma-70 region 2" evidence="5">
    <location>
        <begin position="13"/>
        <end position="78"/>
    </location>
</feature>
<dbReference type="SUPFAM" id="SSF48452">
    <property type="entry name" value="TPR-like"/>
    <property type="match status" value="1"/>
</dbReference>
<feature type="domain" description="DUF6596" evidence="7">
    <location>
        <begin position="180"/>
        <end position="280"/>
    </location>
</feature>
<evidence type="ECO:0000259" key="5">
    <source>
        <dbReference type="Pfam" id="PF04542"/>
    </source>
</evidence>
<evidence type="ECO:0000313" key="9">
    <source>
        <dbReference type="Proteomes" id="UP000256220"/>
    </source>
</evidence>
<dbReference type="Pfam" id="PF20239">
    <property type="entry name" value="DUF6596"/>
    <property type="match status" value="1"/>
</dbReference>
<organism evidence="8 9">
    <name type="scientific">Amycolatopsis lurida NRRL 2430</name>
    <dbReference type="NCBI Taxonomy" id="1460371"/>
    <lineage>
        <taxon>Bacteria</taxon>
        <taxon>Bacillati</taxon>
        <taxon>Actinomycetota</taxon>
        <taxon>Actinomycetes</taxon>
        <taxon>Pseudonocardiales</taxon>
        <taxon>Pseudonocardiaceae</taxon>
        <taxon>Amycolatopsis</taxon>
    </lineage>
</organism>
<accession>A0A2P2FJ58</accession>